<feature type="compositionally biased region" description="Polar residues" evidence="1">
    <location>
        <begin position="159"/>
        <end position="179"/>
    </location>
</feature>
<feature type="region of interest" description="Disordered" evidence="1">
    <location>
        <begin position="1"/>
        <end position="96"/>
    </location>
</feature>
<feature type="compositionally biased region" description="Polar residues" evidence="1">
    <location>
        <begin position="18"/>
        <end position="35"/>
    </location>
</feature>
<feature type="region of interest" description="Disordered" evidence="1">
    <location>
        <begin position="320"/>
        <end position="472"/>
    </location>
</feature>
<dbReference type="EMBL" id="JAYKXP010000027">
    <property type="protein sequence ID" value="KAK7044007.1"/>
    <property type="molecule type" value="Genomic_DNA"/>
</dbReference>
<feature type="compositionally biased region" description="Low complexity" evidence="1">
    <location>
        <begin position="365"/>
        <end position="387"/>
    </location>
</feature>
<feature type="compositionally biased region" description="Polar residues" evidence="1">
    <location>
        <begin position="351"/>
        <end position="364"/>
    </location>
</feature>
<feature type="compositionally biased region" description="Acidic residues" evidence="1">
    <location>
        <begin position="61"/>
        <end position="81"/>
    </location>
</feature>
<evidence type="ECO:0000256" key="1">
    <source>
        <dbReference type="SAM" id="MobiDB-lite"/>
    </source>
</evidence>
<feature type="compositionally biased region" description="Pro residues" evidence="1">
    <location>
        <begin position="583"/>
        <end position="592"/>
    </location>
</feature>
<comment type="caution">
    <text evidence="2">The sequence shown here is derived from an EMBL/GenBank/DDBJ whole genome shotgun (WGS) entry which is preliminary data.</text>
</comment>
<organism evidence="2 3">
    <name type="scientific">Paramarasmius palmivorus</name>
    <dbReference type="NCBI Taxonomy" id="297713"/>
    <lineage>
        <taxon>Eukaryota</taxon>
        <taxon>Fungi</taxon>
        <taxon>Dikarya</taxon>
        <taxon>Basidiomycota</taxon>
        <taxon>Agaricomycotina</taxon>
        <taxon>Agaricomycetes</taxon>
        <taxon>Agaricomycetidae</taxon>
        <taxon>Agaricales</taxon>
        <taxon>Marasmiineae</taxon>
        <taxon>Marasmiaceae</taxon>
        <taxon>Paramarasmius</taxon>
    </lineage>
</organism>
<reference evidence="2 3" key="1">
    <citation type="submission" date="2024-01" db="EMBL/GenBank/DDBJ databases">
        <title>A draft genome for a cacao thread blight-causing isolate of Paramarasmius palmivorus.</title>
        <authorList>
            <person name="Baruah I.K."/>
            <person name="Bukari Y."/>
            <person name="Amoako-Attah I."/>
            <person name="Meinhardt L.W."/>
            <person name="Bailey B.A."/>
            <person name="Cohen S.P."/>
        </authorList>
    </citation>
    <scope>NUCLEOTIDE SEQUENCE [LARGE SCALE GENOMIC DNA]</scope>
    <source>
        <strain evidence="2 3">GH-12</strain>
    </source>
</reference>
<dbReference type="AlphaFoldDB" id="A0AAW0CZW6"/>
<protein>
    <submittedName>
        <fullName evidence="2">Uncharacterized protein</fullName>
    </submittedName>
</protein>
<sequence>MDSSTSSPEIEVLDKAPHSQSGSDTKETSAATHKSPTPAASAVHPDDNVNPRKRKTPPLLTDDDVDGEGDEDAEGDADFDMELEHRAPETKASEYQSGHIKCEMCHQMIPFRDPKTGQLCVDVWNTHKKECYSNLHSVSETSRRPRSARSPTPPHRHAPQSSQDPILYTPTSLSISQGQGPPPKRRRAKRTEEERIAYLKSDPYVAEFEAYKVLCKSCDKWIRLRPNSTYCSIPWDAHRKSCLAKKISSKNTYALEERNSLFSKDPDVRKFDAERVLCAACDQWIAINPEDHLQGLRKWHAHKESCEKRVSAGRAMSSDMPYVMHSPEFPPHSNGHGQRSPPPQPLRAHHSPSQSHPAISTVRNVDSVPRSRSDSFSVPSQSSAPSREGPRNDKFASLHRSPSVSPIPPPSTSRSPLISPTSDSGPEYTSKAPVGSPIAVRDSPRMVPVNTNPSISQSQSIQDSRRRNAEQRAATLRADPLIEKVEANRVFCSLCQKWVQLRQDSSFCAYPWHQHRSKCIGRHHRRAQKTTDIADMKARRASSSASAVIAHHRDPYAHQPYPPPQHNLPYPHHPHASSSRYPPSHPYPPPPPPHHRYSRYDERELIDSEEEDDMIMRSLHEEELRLASSRYPYQRRSAPYPPPLHSSRMAPYSHPPPSRSGSYRSQRRAPAPHPDDEDEEDQLHSGPDESDAEGSADPEADPEVGNYKGHDGDVRMPPVAVLHRGGGEERDRDREKGTKSTRFALDNSTSRNRFIHHSILHLFSTTFSPSEDELSVSMLLAYLNAAMPEGKWEDFDTNEVVKVVSGFKDVGKERVSLEGDLIKVRRV</sequence>
<feature type="region of interest" description="Disordered" evidence="1">
    <location>
        <begin position="555"/>
        <end position="598"/>
    </location>
</feature>
<feature type="compositionally biased region" description="Low complexity" evidence="1">
    <location>
        <begin position="412"/>
        <end position="422"/>
    </location>
</feature>
<proteinExistence type="predicted"/>
<accession>A0AAW0CZW6</accession>
<feature type="region of interest" description="Disordered" evidence="1">
    <location>
        <begin position="634"/>
        <end position="741"/>
    </location>
</feature>
<gene>
    <name evidence="2" type="ORF">VNI00_008176</name>
</gene>
<feature type="compositionally biased region" description="Basic and acidic residues" evidence="1">
    <location>
        <begin position="725"/>
        <end position="738"/>
    </location>
</feature>
<feature type="region of interest" description="Disordered" evidence="1">
    <location>
        <begin position="135"/>
        <end position="191"/>
    </location>
</feature>
<evidence type="ECO:0000313" key="3">
    <source>
        <dbReference type="Proteomes" id="UP001383192"/>
    </source>
</evidence>
<keyword evidence="3" id="KW-1185">Reference proteome</keyword>
<name>A0AAW0CZW6_9AGAR</name>
<feature type="compositionally biased region" description="Basic and acidic residues" evidence="1">
    <location>
        <begin position="82"/>
        <end position="92"/>
    </location>
</feature>
<dbReference type="Proteomes" id="UP001383192">
    <property type="component" value="Unassembled WGS sequence"/>
</dbReference>
<feature type="compositionally biased region" description="Acidic residues" evidence="1">
    <location>
        <begin position="688"/>
        <end position="702"/>
    </location>
</feature>
<evidence type="ECO:0000313" key="2">
    <source>
        <dbReference type="EMBL" id="KAK7044007.1"/>
    </source>
</evidence>